<dbReference type="RefSeq" id="WP_027472519.1">
    <property type="nucleotide sequence ID" value="NZ_BAMD01000060.1"/>
</dbReference>
<protein>
    <submittedName>
        <fullName evidence="1">Uncharacterized protein</fullName>
    </submittedName>
</protein>
<evidence type="ECO:0000313" key="1">
    <source>
        <dbReference type="EMBL" id="GAF04906.1"/>
    </source>
</evidence>
<evidence type="ECO:0000313" key="2">
    <source>
        <dbReference type="Proteomes" id="UP000019402"/>
    </source>
</evidence>
<dbReference type="AlphaFoldDB" id="W7YK47"/>
<comment type="caution">
    <text evidence="1">The sequence shown here is derived from an EMBL/GenBank/DDBJ whole genome shotgun (WGS) entry which is preliminary data.</text>
</comment>
<dbReference type="Pfam" id="PF19775">
    <property type="entry name" value="DUF6261"/>
    <property type="match status" value="1"/>
</dbReference>
<sequence length="232" mass="26887">MTEKLIHQSLHTEVACCTKHMIDEFNHSPLKSDVFLSNLFGKLTIQYEDLYEAMNQSNEDSDVEEKDLIRDDKIRALLNILNDHMHHPDNNIQKASAKVKQVFDKYGMGMINEGYTIESSIIHSLLKDLDEPHIQVDIHQIPSCQTICDALKQAQQDFENALKLEKSKMIRIGMKESARSIKRLILDTINNQLINYLNSMQQTNNNYDTFFKTIHQIITHSNARTKSLEEKK</sequence>
<organism evidence="1 2">
    <name type="scientific">Saccharicrinis fermentans DSM 9555 = JCM 21142</name>
    <dbReference type="NCBI Taxonomy" id="869213"/>
    <lineage>
        <taxon>Bacteria</taxon>
        <taxon>Pseudomonadati</taxon>
        <taxon>Bacteroidota</taxon>
        <taxon>Bacteroidia</taxon>
        <taxon>Marinilabiliales</taxon>
        <taxon>Marinilabiliaceae</taxon>
        <taxon>Saccharicrinis</taxon>
    </lineage>
</organism>
<dbReference type="Proteomes" id="UP000019402">
    <property type="component" value="Unassembled WGS sequence"/>
</dbReference>
<gene>
    <name evidence="1" type="ORF">JCM21142_93628</name>
</gene>
<dbReference type="InterPro" id="IPR046228">
    <property type="entry name" value="DUF6261"/>
</dbReference>
<dbReference type="STRING" id="869213.GCA_000517085_03037"/>
<dbReference type="OrthoDB" id="1123496at2"/>
<accession>W7YK47</accession>
<keyword evidence="2" id="KW-1185">Reference proteome</keyword>
<dbReference type="eggNOG" id="ENOG503286U">
    <property type="taxonomic scope" value="Bacteria"/>
</dbReference>
<proteinExistence type="predicted"/>
<dbReference type="EMBL" id="BAMD01000060">
    <property type="protein sequence ID" value="GAF04906.1"/>
    <property type="molecule type" value="Genomic_DNA"/>
</dbReference>
<name>W7YK47_9BACT</name>
<reference evidence="1 2" key="1">
    <citation type="journal article" date="2014" name="Genome Announc.">
        <title>Draft Genome Sequence of Cytophaga fermentans JCM 21142T, a Facultative Anaerobe Isolated from Marine Mud.</title>
        <authorList>
            <person name="Starns D."/>
            <person name="Oshima K."/>
            <person name="Suda W."/>
            <person name="Iino T."/>
            <person name="Yuki M."/>
            <person name="Inoue J."/>
            <person name="Kitamura K."/>
            <person name="Iida T."/>
            <person name="Darby A."/>
            <person name="Hattori M."/>
            <person name="Ohkuma M."/>
        </authorList>
    </citation>
    <scope>NUCLEOTIDE SEQUENCE [LARGE SCALE GENOMIC DNA]</scope>
    <source>
        <strain evidence="1 2">JCM 21142</strain>
    </source>
</reference>